<gene>
    <name evidence="1" type="ORF">DRP43_05190</name>
</gene>
<comment type="caution">
    <text evidence="1">The sequence shown here is derived from an EMBL/GenBank/DDBJ whole genome shotgun (WGS) entry which is preliminary data.</text>
</comment>
<organism evidence="1 2">
    <name type="scientific">candidate division TA06 bacterium</name>
    <dbReference type="NCBI Taxonomy" id="2250710"/>
    <lineage>
        <taxon>Bacteria</taxon>
        <taxon>Bacteria division TA06</taxon>
    </lineage>
</organism>
<accession>A0A660SDU9</accession>
<dbReference type="Gene3D" id="3.30.450.30">
    <property type="entry name" value="Dynein light chain 2a, cytoplasmic"/>
    <property type="match status" value="1"/>
</dbReference>
<name>A0A660SDU9_UNCT6</name>
<evidence type="ECO:0000313" key="1">
    <source>
        <dbReference type="EMBL" id="RKX68732.1"/>
    </source>
</evidence>
<protein>
    <recommendedName>
        <fullName evidence="3">Roadblock/LAMTOR2 domain-containing protein</fullName>
    </recommendedName>
</protein>
<dbReference type="AlphaFoldDB" id="A0A660SDU9"/>
<evidence type="ECO:0008006" key="3">
    <source>
        <dbReference type="Google" id="ProtNLM"/>
    </source>
</evidence>
<dbReference type="EMBL" id="QNBD01000245">
    <property type="protein sequence ID" value="RKX68732.1"/>
    <property type="molecule type" value="Genomic_DNA"/>
</dbReference>
<reference evidence="1 2" key="1">
    <citation type="submission" date="2018-06" db="EMBL/GenBank/DDBJ databases">
        <title>Extensive metabolic versatility and redundancy in microbially diverse, dynamic hydrothermal sediments.</title>
        <authorList>
            <person name="Dombrowski N."/>
            <person name="Teske A."/>
            <person name="Baker B.J."/>
        </authorList>
    </citation>
    <scope>NUCLEOTIDE SEQUENCE [LARGE SCALE GENOMIC DNA]</scope>
    <source>
        <strain evidence="1">B10_G13</strain>
    </source>
</reference>
<proteinExistence type="predicted"/>
<dbReference type="SUPFAM" id="SSF103196">
    <property type="entry name" value="Roadblock/LC7 domain"/>
    <property type="match status" value="1"/>
</dbReference>
<dbReference type="Proteomes" id="UP000271125">
    <property type="component" value="Unassembled WGS sequence"/>
</dbReference>
<evidence type="ECO:0000313" key="2">
    <source>
        <dbReference type="Proteomes" id="UP000271125"/>
    </source>
</evidence>
<sequence>MIDYEIRLSEILNDVPGTILVSLVGTDGMGLANSMKDDSIDIEKMDADITSVVINSQKIAKDREKGSLMELFFTTGHSTYIILPINDLYFIYLLVEGEKQNLGLARHELHSSLKDFEESLKY</sequence>